<dbReference type="RefSeq" id="WP_102427491.1">
    <property type="nucleotide sequence ID" value="NZ_MDBO01000134.1"/>
</dbReference>
<evidence type="ECO:0000313" key="1">
    <source>
        <dbReference type="EMBL" id="PMP05812.1"/>
    </source>
</evidence>
<name>A0AAP8MSI7_9VIBR</name>
<evidence type="ECO:0000313" key="2">
    <source>
        <dbReference type="Proteomes" id="UP000235611"/>
    </source>
</evidence>
<comment type="caution">
    <text evidence="1">The sequence shown here is derived from an EMBL/GenBank/DDBJ whole genome shotgun (WGS) entry which is preliminary data.</text>
</comment>
<gene>
    <name evidence="1" type="ORF">BCS93_18210</name>
</gene>
<accession>A0AAP8MSI7</accession>
<protein>
    <submittedName>
        <fullName evidence="1">Uncharacterized protein</fullName>
    </submittedName>
</protein>
<proteinExistence type="predicted"/>
<dbReference type="AlphaFoldDB" id="A0AAP8MSI7"/>
<sequence length="72" mass="8121">MALALSVAICGGEIDFDIKEGKIKASTFGVANTIREIRRTFISEESAKLIQDRENELLKQEYPENFEEPDDS</sequence>
<organism evidence="1 2">
    <name type="scientific">Vibrio breoganii</name>
    <dbReference type="NCBI Taxonomy" id="553239"/>
    <lineage>
        <taxon>Bacteria</taxon>
        <taxon>Pseudomonadati</taxon>
        <taxon>Pseudomonadota</taxon>
        <taxon>Gammaproteobacteria</taxon>
        <taxon>Vibrionales</taxon>
        <taxon>Vibrionaceae</taxon>
        <taxon>Vibrio</taxon>
    </lineage>
</organism>
<dbReference type="Proteomes" id="UP000235611">
    <property type="component" value="Unassembled WGS sequence"/>
</dbReference>
<reference evidence="2" key="1">
    <citation type="submission" date="2016-07" db="EMBL/GenBank/DDBJ databases">
        <title>Nontailed viruses are major unrecognized killers of bacteria in the ocean.</title>
        <authorList>
            <person name="Kauffman K."/>
            <person name="Hussain F."/>
            <person name="Yang J."/>
            <person name="Arevalo P."/>
            <person name="Brown J."/>
            <person name="Cutler M."/>
            <person name="Kelly L."/>
            <person name="Polz M.F."/>
        </authorList>
    </citation>
    <scope>NUCLEOTIDE SEQUENCE [LARGE SCALE GENOMIC DNA]</scope>
    <source>
        <strain evidence="2">10N.222.49.A5</strain>
    </source>
</reference>
<dbReference type="EMBL" id="MDBO01000134">
    <property type="protein sequence ID" value="PMP05812.1"/>
    <property type="molecule type" value="Genomic_DNA"/>
</dbReference>